<dbReference type="Proteomes" id="UP000193144">
    <property type="component" value="Unassembled WGS sequence"/>
</dbReference>
<sequence length="239" mass="26134">MRHGVLAFLLFALLAAVAAAFPKPNVDEDLDLTAYGLSDKSRPNHDLVAPAMSVSLPNRHALPIDNTPIPAVPSINLVSAGTEYPGVSTISANPEDSPRLLQPRNYSPYHPLISLTIGTNRQHTGTIYGGNLKRKTKELILSCCGVLHFPSPCDRGQTYRIPNIAYNVDDHNDDVGFNAHLSIEVTDNYFSDDKPGKGRQAWWALREVYAETIASTFGIVSSANCYDISFSHTGGTQRW</sequence>
<dbReference type="AlphaFoldDB" id="A0A1Y1YJB1"/>
<keyword evidence="3" id="KW-1185">Reference proteome</keyword>
<feature type="chain" id="PRO_5012033593" evidence="1">
    <location>
        <begin position="21"/>
        <end position="239"/>
    </location>
</feature>
<dbReference type="EMBL" id="MCFA01000222">
    <property type="protein sequence ID" value="ORX98072.1"/>
    <property type="molecule type" value="Genomic_DNA"/>
</dbReference>
<name>A0A1Y1YJB1_9PLEO</name>
<keyword evidence="1" id="KW-0732">Signal</keyword>
<evidence type="ECO:0000256" key="1">
    <source>
        <dbReference type="SAM" id="SignalP"/>
    </source>
</evidence>
<feature type="signal peptide" evidence="1">
    <location>
        <begin position="1"/>
        <end position="20"/>
    </location>
</feature>
<organism evidence="2 3">
    <name type="scientific">Clohesyomyces aquaticus</name>
    <dbReference type="NCBI Taxonomy" id="1231657"/>
    <lineage>
        <taxon>Eukaryota</taxon>
        <taxon>Fungi</taxon>
        <taxon>Dikarya</taxon>
        <taxon>Ascomycota</taxon>
        <taxon>Pezizomycotina</taxon>
        <taxon>Dothideomycetes</taxon>
        <taxon>Pleosporomycetidae</taxon>
        <taxon>Pleosporales</taxon>
        <taxon>Lindgomycetaceae</taxon>
        <taxon>Clohesyomyces</taxon>
    </lineage>
</organism>
<gene>
    <name evidence="2" type="ORF">BCR34DRAFT_577504</name>
</gene>
<protein>
    <submittedName>
        <fullName evidence="2">Uncharacterized protein</fullName>
    </submittedName>
</protein>
<reference evidence="2 3" key="1">
    <citation type="submission" date="2016-07" db="EMBL/GenBank/DDBJ databases">
        <title>Pervasive Adenine N6-methylation of Active Genes in Fungi.</title>
        <authorList>
            <consortium name="DOE Joint Genome Institute"/>
            <person name="Mondo S.J."/>
            <person name="Dannebaum R.O."/>
            <person name="Kuo R.C."/>
            <person name="Labutti K."/>
            <person name="Haridas S."/>
            <person name="Kuo A."/>
            <person name="Salamov A."/>
            <person name="Ahrendt S.R."/>
            <person name="Lipzen A."/>
            <person name="Sullivan W."/>
            <person name="Andreopoulos W.B."/>
            <person name="Clum A."/>
            <person name="Lindquist E."/>
            <person name="Daum C."/>
            <person name="Ramamoorthy G.K."/>
            <person name="Gryganskyi A."/>
            <person name="Culley D."/>
            <person name="Magnuson J.K."/>
            <person name="James T.Y."/>
            <person name="O'Malley M.A."/>
            <person name="Stajich J.E."/>
            <person name="Spatafora J.W."/>
            <person name="Visel A."/>
            <person name="Grigoriev I.V."/>
        </authorList>
    </citation>
    <scope>NUCLEOTIDE SEQUENCE [LARGE SCALE GENOMIC DNA]</scope>
    <source>
        <strain evidence="2 3">CBS 115471</strain>
    </source>
</reference>
<comment type="caution">
    <text evidence="2">The sequence shown here is derived from an EMBL/GenBank/DDBJ whole genome shotgun (WGS) entry which is preliminary data.</text>
</comment>
<evidence type="ECO:0000313" key="2">
    <source>
        <dbReference type="EMBL" id="ORX98072.1"/>
    </source>
</evidence>
<evidence type="ECO:0000313" key="3">
    <source>
        <dbReference type="Proteomes" id="UP000193144"/>
    </source>
</evidence>
<accession>A0A1Y1YJB1</accession>
<proteinExistence type="predicted"/>